<feature type="region of interest" description="Disordered" evidence="5">
    <location>
        <begin position="1"/>
        <end position="24"/>
    </location>
</feature>
<evidence type="ECO:0000256" key="3">
    <source>
        <dbReference type="ARBA" id="ARBA00023163"/>
    </source>
</evidence>
<dbReference type="PANTHER" id="PTHR38111:SF2">
    <property type="entry name" value="FINGER DOMAIN PROTEIN, PUTATIVE (AFU_ORTHOLOGUE AFUA_1G01560)-RELATED"/>
    <property type="match status" value="1"/>
</dbReference>
<dbReference type="InterPro" id="IPR001138">
    <property type="entry name" value="Zn2Cys6_DnaBD"/>
</dbReference>
<keyword evidence="1" id="KW-0805">Transcription regulation</keyword>
<dbReference type="SUPFAM" id="SSF57701">
    <property type="entry name" value="Zn2/Cys6 DNA-binding domain"/>
    <property type="match status" value="1"/>
</dbReference>
<dbReference type="GeneID" id="25312079"/>
<dbReference type="Pfam" id="PF00172">
    <property type="entry name" value="Zn_clus"/>
    <property type="match status" value="1"/>
</dbReference>
<evidence type="ECO:0000256" key="1">
    <source>
        <dbReference type="ARBA" id="ARBA00023015"/>
    </source>
</evidence>
<dbReference type="GO" id="GO:0003677">
    <property type="term" value="F:DNA binding"/>
    <property type="evidence" value="ECO:0007669"/>
    <property type="project" value="UniProtKB-KW"/>
</dbReference>
<dbReference type="PROSITE" id="PS50048">
    <property type="entry name" value="ZN2_CY6_FUNGAL_2"/>
    <property type="match status" value="1"/>
</dbReference>
<dbReference type="GO" id="GO:0000981">
    <property type="term" value="F:DNA-binding transcription factor activity, RNA polymerase II-specific"/>
    <property type="evidence" value="ECO:0007669"/>
    <property type="project" value="InterPro"/>
</dbReference>
<dbReference type="CDD" id="cd00067">
    <property type="entry name" value="GAL4"/>
    <property type="match status" value="1"/>
</dbReference>
<sequence length="631" mass="70217">MTDSARSEAKSQRPKKTASRQSRSCRVCRVRKVKCDRVKPCHACCAHGHPSECVYDLGPGDEDFQPISQADEIRNLRNEIKELRAKISRQMTHSGEHASGARRLAELERLFDAIRSAPIDVVDDLIGQIRAGRRGLPRSGTADEDDASDGSSTSSSSLMTSRRLLPLRPLPYSRVSPSGSAEAEEQDEYDFNTDSGSRSRSSSADTSSTSGSSSSSASTISIDDDSCGPLSRFASAKLALDVFVERFLDAFSPEVDSSSGRAGALRAAASIRMFSPMIANAFDAVSMTFFGRSVKDPRIESAGLQLYPRTLRSLQQALLDPERSRAEATLVTVTLLLAFESIERTSQQGVSAHAMGAMRLMQHRGPENHMYGVEHLLFTELRPYWVGATIVDRKPTFFNEPAWKTVPWSAGTTEKDLLHHLLDLAVEIPELLWKHDQLAAAQRSQVLGRTELRVKQTQLWNGIADLTYRFLQFKQDWIDCYPAGAPQETVEPQGPDEFPVFRYYDLRTMKVVQPPTLVYPDLRLLQTVCVYSAYRLILSTIDTRPEGAVTMAEKYQLACDIARSLECYIRRAPGNMINRLALPVRVAWEAFPPGGVERDFLRQVFALVEQRHALRLWGSSMPELSPRAGSP</sequence>
<dbReference type="PANTHER" id="PTHR38111">
    <property type="entry name" value="ZN(2)-C6 FUNGAL-TYPE DOMAIN-CONTAINING PROTEIN-RELATED"/>
    <property type="match status" value="1"/>
</dbReference>
<dbReference type="AlphaFoldDB" id="A0A0F4Z7U8"/>
<name>A0A0F4Z7U8_RASE3</name>
<dbReference type="PROSITE" id="PS00463">
    <property type="entry name" value="ZN2_CY6_FUNGAL_1"/>
    <property type="match status" value="1"/>
</dbReference>
<keyword evidence="2" id="KW-0238">DNA-binding</keyword>
<dbReference type="InterPro" id="IPR036864">
    <property type="entry name" value="Zn2-C6_fun-type_DNA-bd_sf"/>
</dbReference>
<dbReference type="Proteomes" id="UP000053958">
    <property type="component" value="Unassembled WGS sequence"/>
</dbReference>
<proteinExistence type="predicted"/>
<accession>A0A0F4Z7U8</accession>
<feature type="compositionally biased region" description="Basic and acidic residues" evidence="5">
    <location>
        <begin position="1"/>
        <end position="11"/>
    </location>
</feature>
<dbReference type="OrthoDB" id="5344325at2759"/>
<feature type="compositionally biased region" description="Low complexity" evidence="5">
    <location>
        <begin position="193"/>
        <end position="221"/>
    </location>
</feature>
<evidence type="ECO:0000313" key="8">
    <source>
        <dbReference type="Proteomes" id="UP000053958"/>
    </source>
</evidence>
<evidence type="ECO:0000256" key="2">
    <source>
        <dbReference type="ARBA" id="ARBA00023125"/>
    </source>
</evidence>
<keyword evidence="3" id="KW-0804">Transcription</keyword>
<evidence type="ECO:0000313" key="7">
    <source>
        <dbReference type="EMBL" id="KKA25943.1"/>
    </source>
</evidence>
<evidence type="ECO:0000256" key="4">
    <source>
        <dbReference type="ARBA" id="ARBA00023242"/>
    </source>
</evidence>
<reference evidence="7 8" key="1">
    <citation type="submission" date="2015-04" db="EMBL/GenBank/DDBJ databases">
        <authorList>
            <person name="Heijne W.H."/>
            <person name="Fedorova N.D."/>
            <person name="Nierman W.C."/>
            <person name="Vollebregt A.W."/>
            <person name="Zhao Z."/>
            <person name="Wu L."/>
            <person name="Kumar M."/>
            <person name="Stam H."/>
            <person name="van den Berg M.A."/>
            <person name="Pel H.J."/>
        </authorList>
    </citation>
    <scope>NUCLEOTIDE SEQUENCE [LARGE SCALE GENOMIC DNA]</scope>
    <source>
        <strain evidence="7 8">CBS 393.64</strain>
    </source>
</reference>
<organism evidence="7 8">
    <name type="scientific">Rasamsonia emersonii (strain ATCC 16479 / CBS 393.64 / IMI 116815)</name>
    <dbReference type="NCBI Taxonomy" id="1408163"/>
    <lineage>
        <taxon>Eukaryota</taxon>
        <taxon>Fungi</taxon>
        <taxon>Dikarya</taxon>
        <taxon>Ascomycota</taxon>
        <taxon>Pezizomycotina</taxon>
        <taxon>Eurotiomycetes</taxon>
        <taxon>Eurotiomycetidae</taxon>
        <taxon>Eurotiales</taxon>
        <taxon>Trichocomaceae</taxon>
        <taxon>Rasamsonia</taxon>
    </lineage>
</organism>
<dbReference type="GO" id="GO:0008270">
    <property type="term" value="F:zinc ion binding"/>
    <property type="evidence" value="ECO:0007669"/>
    <property type="project" value="InterPro"/>
</dbReference>
<feature type="domain" description="Zn(2)-C6 fungal-type" evidence="6">
    <location>
        <begin position="24"/>
        <end position="55"/>
    </location>
</feature>
<comment type="caution">
    <text evidence="7">The sequence shown here is derived from an EMBL/GenBank/DDBJ whole genome shotgun (WGS) entry which is preliminary data.</text>
</comment>
<evidence type="ECO:0000259" key="6">
    <source>
        <dbReference type="PROSITE" id="PS50048"/>
    </source>
</evidence>
<gene>
    <name evidence="7" type="ORF">T310_0015</name>
</gene>
<dbReference type="EMBL" id="LASV01000003">
    <property type="protein sequence ID" value="KKA25943.1"/>
    <property type="molecule type" value="Genomic_DNA"/>
</dbReference>
<feature type="compositionally biased region" description="Acidic residues" evidence="5">
    <location>
        <begin position="182"/>
        <end position="191"/>
    </location>
</feature>
<evidence type="ECO:0000256" key="5">
    <source>
        <dbReference type="SAM" id="MobiDB-lite"/>
    </source>
</evidence>
<feature type="compositionally biased region" description="Low complexity" evidence="5">
    <location>
        <begin position="151"/>
        <end position="178"/>
    </location>
</feature>
<dbReference type="SMART" id="SM00066">
    <property type="entry name" value="GAL4"/>
    <property type="match status" value="1"/>
</dbReference>
<keyword evidence="4" id="KW-0539">Nucleus</keyword>
<dbReference type="RefSeq" id="XP_013332555.1">
    <property type="nucleotide sequence ID" value="XM_013477101.1"/>
</dbReference>
<keyword evidence="8" id="KW-1185">Reference proteome</keyword>
<feature type="region of interest" description="Disordered" evidence="5">
    <location>
        <begin position="134"/>
        <end position="222"/>
    </location>
</feature>
<protein>
    <recommendedName>
        <fullName evidence="6">Zn(2)-C6 fungal-type domain-containing protein</fullName>
    </recommendedName>
</protein>
<dbReference type="InterPro" id="IPR053178">
    <property type="entry name" value="Osmoadaptation_assoc"/>
</dbReference>
<dbReference type="STRING" id="1408163.A0A0F4Z7U8"/>
<dbReference type="Gene3D" id="4.10.240.10">
    <property type="entry name" value="Zn(2)-C6 fungal-type DNA-binding domain"/>
    <property type="match status" value="1"/>
</dbReference>